<evidence type="ECO:0000313" key="2">
    <source>
        <dbReference type="Proteomes" id="UP000308652"/>
    </source>
</evidence>
<accession>A0A5C3LM29</accession>
<keyword evidence="2" id="KW-1185">Reference proteome</keyword>
<organism evidence="1 2">
    <name type="scientific">Crucibulum laeve</name>
    <dbReference type="NCBI Taxonomy" id="68775"/>
    <lineage>
        <taxon>Eukaryota</taxon>
        <taxon>Fungi</taxon>
        <taxon>Dikarya</taxon>
        <taxon>Basidiomycota</taxon>
        <taxon>Agaricomycotina</taxon>
        <taxon>Agaricomycetes</taxon>
        <taxon>Agaricomycetidae</taxon>
        <taxon>Agaricales</taxon>
        <taxon>Agaricineae</taxon>
        <taxon>Nidulariaceae</taxon>
        <taxon>Crucibulum</taxon>
    </lineage>
</organism>
<name>A0A5C3LM29_9AGAR</name>
<protein>
    <submittedName>
        <fullName evidence="1">Uncharacterized protein</fullName>
    </submittedName>
</protein>
<dbReference type="AlphaFoldDB" id="A0A5C3LM29"/>
<evidence type="ECO:0000313" key="1">
    <source>
        <dbReference type="EMBL" id="TFK33900.1"/>
    </source>
</evidence>
<sequence>MGEDGKEENEVSGIFASNLGAKGCRRMHLLLLLIDEPRWALYTKNSSVGTFSSSIATTRGHYRIPQADRVGGGGVTFDTASHFHHTRTYNLLDALTCAADAALRRTRRVRVPVCTRTTLEANEFLPSPSPNSEECDRLPPPSLSLPSPYPRLLFEVNKCFKRLSPSTPRYTNGEVMVDVEGTFPSLSSIPVVPLT</sequence>
<proteinExistence type="predicted"/>
<gene>
    <name evidence="1" type="ORF">BDQ12DRAFT_727329</name>
</gene>
<dbReference type="EMBL" id="ML213639">
    <property type="protein sequence ID" value="TFK33900.1"/>
    <property type="molecule type" value="Genomic_DNA"/>
</dbReference>
<reference evidence="1 2" key="1">
    <citation type="journal article" date="2019" name="Nat. Ecol. Evol.">
        <title>Megaphylogeny resolves global patterns of mushroom evolution.</title>
        <authorList>
            <person name="Varga T."/>
            <person name="Krizsan K."/>
            <person name="Foldi C."/>
            <person name="Dima B."/>
            <person name="Sanchez-Garcia M."/>
            <person name="Sanchez-Ramirez S."/>
            <person name="Szollosi G.J."/>
            <person name="Szarkandi J.G."/>
            <person name="Papp V."/>
            <person name="Albert L."/>
            <person name="Andreopoulos W."/>
            <person name="Angelini C."/>
            <person name="Antonin V."/>
            <person name="Barry K.W."/>
            <person name="Bougher N.L."/>
            <person name="Buchanan P."/>
            <person name="Buyck B."/>
            <person name="Bense V."/>
            <person name="Catcheside P."/>
            <person name="Chovatia M."/>
            <person name="Cooper J."/>
            <person name="Damon W."/>
            <person name="Desjardin D."/>
            <person name="Finy P."/>
            <person name="Geml J."/>
            <person name="Haridas S."/>
            <person name="Hughes K."/>
            <person name="Justo A."/>
            <person name="Karasinski D."/>
            <person name="Kautmanova I."/>
            <person name="Kiss B."/>
            <person name="Kocsube S."/>
            <person name="Kotiranta H."/>
            <person name="LaButti K.M."/>
            <person name="Lechner B.E."/>
            <person name="Liimatainen K."/>
            <person name="Lipzen A."/>
            <person name="Lukacs Z."/>
            <person name="Mihaltcheva S."/>
            <person name="Morgado L.N."/>
            <person name="Niskanen T."/>
            <person name="Noordeloos M.E."/>
            <person name="Ohm R.A."/>
            <person name="Ortiz-Santana B."/>
            <person name="Ovrebo C."/>
            <person name="Racz N."/>
            <person name="Riley R."/>
            <person name="Savchenko A."/>
            <person name="Shiryaev A."/>
            <person name="Soop K."/>
            <person name="Spirin V."/>
            <person name="Szebenyi C."/>
            <person name="Tomsovsky M."/>
            <person name="Tulloss R.E."/>
            <person name="Uehling J."/>
            <person name="Grigoriev I.V."/>
            <person name="Vagvolgyi C."/>
            <person name="Papp T."/>
            <person name="Martin F.M."/>
            <person name="Miettinen O."/>
            <person name="Hibbett D.S."/>
            <person name="Nagy L.G."/>
        </authorList>
    </citation>
    <scope>NUCLEOTIDE SEQUENCE [LARGE SCALE GENOMIC DNA]</scope>
    <source>
        <strain evidence="1 2">CBS 166.37</strain>
    </source>
</reference>
<dbReference type="Proteomes" id="UP000308652">
    <property type="component" value="Unassembled WGS sequence"/>
</dbReference>